<proteinExistence type="predicted"/>
<comment type="caution">
    <text evidence="1">The sequence shown here is derived from an EMBL/GenBank/DDBJ whole genome shotgun (WGS) entry which is preliminary data.</text>
</comment>
<evidence type="ECO:0000313" key="1">
    <source>
        <dbReference type="EMBL" id="RAG83589.1"/>
    </source>
</evidence>
<reference evidence="1 2" key="1">
    <citation type="submission" date="2018-06" db="EMBL/GenBank/DDBJ databases">
        <title>Streptacidiphilus pinicola sp. nov., isolated from pine grove soil.</title>
        <authorList>
            <person name="Roh S.G."/>
            <person name="Park S."/>
            <person name="Kim M.-K."/>
            <person name="Yun B.-R."/>
            <person name="Park J."/>
            <person name="Kim M.J."/>
            <person name="Kim Y.S."/>
            <person name="Kim S.B."/>
        </authorList>
    </citation>
    <scope>NUCLEOTIDE SEQUENCE [LARGE SCALE GENOMIC DNA]</scope>
    <source>
        <strain evidence="1 2">MMS16-CNU450</strain>
    </source>
</reference>
<dbReference type="OrthoDB" id="3360929at2"/>
<accession>A0A2X0K7T4</accession>
<sequence>MLSPGADTAAHDRDAQFAGHSSRVYHHQWPVRMHKLRQWYPSFREHKIIWRGPYIKGPADAPMLAMEKIYSVE</sequence>
<protein>
    <submittedName>
        <fullName evidence="1">Uncharacterized protein</fullName>
    </submittedName>
</protein>
<evidence type="ECO:0000313" key="2">
    <source>
        <dbReference type="Proteomes" id="UP000248889"/>
    </source>
</evidence>
<dbReference type="EMBL" id="QKYN01000084">
    <property type="protein sequence ID" value="RAG83589.1"/>
    <property type="molecule type" value="Genomic_DNA"/>
</dbReference>
<name>A0A2X0K7T4_9ACTN</name>
<dbReference type="Proteomes" id="UP000248889">
    <property type="component" value="Unassembled WGS sequence"/>
</dbReference>
<gene>
    <name evidence="1" type="ORF">DN069_21610</name>
</gene>
<keyword evidence="2" id="KW-1185">Reference proteome</keyword>
<dbReference type="AlphaFoldDB" id="A0A2X0K7T4"/>
<organism evidence="1 2">
    <name type="scientific">Streptacidiphilus pinicola</name>
    <dbReference type="NCBI Taxonomy" id="2219663"/>
    <lineage>
        <taxon>Bacteria</taxon>
        <taxon>Bacillati</taxon>
        <taxon>Actinomycetota</taxon>
        <taxon>Actinomycetes</taxon>
        <taxon>Kitasatosporales</taxon>
        <taxon>Streptomycetaceae</taxon>
        <taxon>Streptacidiphilus</taxon>
    </lineage>
</organism>